<accession>A0ACB9JJK1</accession>
<comment type="caution">
    <text evidence="1">The sequence shown here is derived from an EMBL/GenBank/DDBJ whole genome shotgun (WGS) entry which is preliminary data.</text>
</comment>
<reference evidence="2" key="1">
    <citation type="journal article" date="2022" name="Mol. Ecol. Resour.">
        <title>The genomes of chicory, endive, great burdock and yacon provide insights into Asteraceae palaeo-polyploidization history and plant inulin production.</title>
        <authorList>
            <person name="Fan W."/>
            <person name="Wang S."/>
            <person name="Wang H."/>
            <person name="Wang A."/>
            <person name="Jiang F."/>
            <person name="Liu H."/>
            <person name="Zhao H."/>
            <person name="Xu D."/>
            <person name="Zhang Y."/>
        </authorList>
    </citation>
    <scope>NUCLEOTIDE SEQUENCE [LARGE SCALE GENOMIC DNA]</scope>
    <source>
        <strain evidence="2">cv. Yunnan</strain>
    </source>
</reference>
<evidence type="ECO:0000313" key="2">
    <source>
        <dbReference type="Proteomes" id="UP001056120"/>
    </source>
</evidence>
<sequence length="193" mass="21832">MIDLFLDLTKALGMDFNPTSGFIAFCSMIDCFLPHHRSKYELRAFLKPSLKISSNNAKGNILQASPSKFKECMVGAIGHLKITILKGANLDVRDMLSSDPYVVSLGEQRAQTAIQKRNLNPFWNEELLFSVPEDYGPVKLITVDLRPSNKKQDISDNYEGRFSGSFKLSGYYYNRGVRDITATYSSKFSWYTS</sequence>
<proteinExistence type="predicted"/>
<keyword evidence="2" id="KW-1185">Reference proteome</keyword>
<protein>
    <submittedName>
        <fullName evidence="1">Uncharacterized protein</fullName>
    </submittedName>
</protein>
<reference evidence="1 2" key="2">
    <citation type="journal article" date="2022" name="Mol. Ecol. Resour.">
        <title>The genomes of chicory, endive, great burdock and yacon provide insights into Asteraceae paleo-polyploidization history and plant inulin production.</title>
        <authorList>
            <person name="Fan W."/>
            <person name="Wang S."/>
            <person name="Wang H."/>
            <person name="Wang A."/>
            <person name="Jiang F."/>
            <person name="Liu H."/>
            <person name="Zhao H."/>
            <person name="Xu D."/>
            <person name="Zhang Y."/>
        </authorList>
    </citation>
    <scope>NUCLEOTIDE SEQUENCE [LARGE SCALE GENOMIC DNA]</scope>
    <source>
        <strain evidence="2">cv. Yunnan</strain>
        <tissue evidence="1">Leaves</tissue>
    </source>
</reference>
<dbReference type="Proteomes" id="UP001056120">
    <property type="component" value="Linkage Group LG04"/>
</dbReference>
<gene>
    <name evidence="1" type="ORF">L1987_13573</name>
</gene>
<evidence type="ECO:0000313" key="1">
    <source>
        <dbReference type="EMBL" id="KAI3819725.1"/>
    </source>
</evidence>
<name>A0ACB9JJK1_9ASTR</name>
<organism evidence="1 2">
    <name type="scientific">Smallanthus sonchifolius</name>
    <dbReference type="NCBI Taxonomy" id="185202"/>
    <lineage>
        <taxon>Eukaryota</taxon>
        <taxon>Viridiplantae</taxon>
        <taxon>Streptophyta</taxon>
        <taxon>Embryophyta</taxon>
        <taxon>Tracheophyta</taxon>
        <taxon>Spermatophyta</taxon>
        <taxon>Magnoliopsida</taxon>
        <taxon>eudicotyledons</taxon>
        <taxon>Gunneridae</taxon>
        <taxon>Pentapetalae</taxon>
        <taxon>asterids</taxon>
        <taxon>campanulids</taxon>
        <taxon>Asterales</taxon>
        <taxon>Asteraceae</taxon>
        <taxon>Asteroideae</taxon>
        <taxon>Heliantheae alliance</taxon>
        <taxon>Millerieae</taxon>
        <taxon>Smallanthus</taxon>
    </lineage>
</organism>
<dbReference type="EMBL" id="CM042021">
    <property type="protein sequence ID" value="KAI3819725.1"/>
    <property type="molecule type" value="Genomic_DNA"/>
</dbReference>